<protein>
    <submittedName>
        <fullName evidence="5">Substrate-binding domain-containing protein</fullName>
    </submittedName>
</protein>
<organism evidence="5 6">
    <name type="scientific">Solicola gregarius</name>
    <dbReference type="NCBI Taxonomy" id="2908642"/>
    <lineage>
        <taxon>Bacteria</taxon>
        <taxon>Bacillati</taxon>
        <taxon>Actinomycetota</taxon>
        <taxon>Actinomycetes</taxon>
        <taxon>Propionibacteriales</taxon>
        <taxon>Nocardioidaceae</taxon>
        <taxon>Solicola</taxon>
    </lineage>
</organism>
<evidence type="ECO:0000256" key="2">
    <source>
        <dbReference type="ARBA" id="ARBA00022729"/>
    </source>
</evidence>
<keyword evidence="2" id="KW-0732">Signal</keyword>
<dbReference type="Gene3D" id="3.40.50.2300">
    <property type="match status" value="2"/>
</dbReference>
<dbReference type="EMBL" id="CP094970">
    <property type="protein sequence ID" value="UYM04857.1"/>
    <property type="molecule type" value="Genomic_DNA"/>
</dbReference>
<dbReference type="PANTHER" id="PTHR30036:SF1">
    <property type="entry name" value="D-XYLOSE-BINDING PERIPLASMIC PROTEIN"/>
    <property type="match status" value="1"/>
</dbReference>
<dbReference type="InterPro" id="IPR050555">
    <property type="entry name" value="Bact_Solute-Bind_Prot2"/>
</dbReference>
<evidence type="ECO:0000313" key="6">
    <source>
        <dbReference type="Proteomes" id="UP001164390"/>
    </source>
</evidence>
<dbReference type="RefSeq" id="WP_271633621.1">
    <property type="nucleotide sequence ID" value="NZ_CP094970.1"/>
</dbReference>
<dbReference type="Pfam" id="PF13407">
    <property type="entry name" value="Peripla_BP_4"/>
    <property type="match status" value="1"/>
</dbReference>
<reference evidence="5" key="1">
    <citation type="submission" date="2022-01" db="EMBL/GenBank/DDBJ databases">
        <title>Nocardioidaceae gen. sp. A5X3R13.</title>
        <authorList>
            <person name="Lopez Marin M.A."/>
            <person name="Uhlik O."/>
        </authorList>
    </citation>
    <scope>NUCLEOTIDE SEQUENCE</scope>
    <source>
        <strain evidence="5">A5X3R13</strain>
    </source>
</reference>
<evidence type="ECO:0000256" key="1">
    <source>
        <dbReference type="ARBA" id="ARBA00004196"/>
    </source>
</evidence>
<gene>
    <name evidence="5" type="ORF">L0C25_20370</name>
</gene>
<sequence>MALTACGSDDDGDGGGSGGGESVGKVGVILPDTESSVRWESADQPALKAAFEKAGIEASIQNAQGDSSNMTGIADSMIADGVTVLAIVNLDNESGAAIQEKAESQGVATIDYDRLTLGGSASYYVSYDGFKVGQVQGEGLQQCLGKDTKANIVYLNGSPDDSNATLFANGAHDVLDKNSNYNVVAEQAVPAWDNTEATKIFEQMWTQNKGKIDGVLAANDGLAGSVISILDKNDAAGKVPVTGQDATVQGLQDILTGDQCMTVYKSATQEANALADVAIAMANGDEPETNSTSDDSEGDREVPSILLDPLLVTKDNVKAVVKDGGVEASELCNGFEQECKQAGIDF</sequence>
<evidence type="ECO:0000313" key="5">
    <source>
        <dbReference type="EMBL" id="UYM04857.1"/>
    </source>
</evidence>
<accession>A0AA46YJY3</accession>
<comment type="subcellular location">
    <subcellularLocation>
        <location evidence="1">Cell envelope</location>
    </subcellularLocation>
</comment>
<dbReference type="InterPro" id="IPR025997">
    <property type="entry name" value="SBP_2_dom"/>
</dbReference>
<feature type="region of interest" description="Disordered" evidence="3">
    <location>
        <begin position="1"/>
        <end position="26"/>
    </location>
</feature>
<feature type="domain" description="Periplasmic binding protein" evidence="4">
    <location>
        <begin position="26"/>
        <end position="285"/>
    </location>
</feature>
<dbReference type="AlphaFoldDB" id="A0AA46YJY3"/>
<dbReference type="Proteomes" id="UP001164390">
    <property type="component" value="Chromosome"/>
</dbReference>
<dbReference type="InterPro" id="IPR028082">
    <property type="entry name" value="Peripla_BP_I"/>
</dbReference>
<evidence type="ECO:0000256" key="3">
    <source>
        <dbReference type="SAM" id="MobiDB-lite"/>
    </source>
</evidence>
<keyword evidence="6" id="KW-1185">Reference proteome</keyword>
<evidence type="ECO:0000259" key="4">
    <source>
        <dbReference type="Pfam" id="PF13407"/>
    </source>
</evidence>
<dbReference type="PANTHER" id="PTHR30036">
    <property type="entry name" value="D-XYLOSE-BINDING PERIPLASMIC PROTEIN"/>
    <property type="match status" value="1"/>
</dbReference>
<dbReference type="GO" id="GO:0030246">
    <property type="term" value="F:carbohydrate binding"/>
    <property type="evidence" value="ECO:0007669"/>
    <property type="project" value="TreeGrafter"/>
</dbReference>
<dbReference type="KEGG" id="sgrg:L0C25_20370"/>
<dbReference type="SUPFAM" id="SSF53822">
    <property type="entry name" value="Periplasmic binding protein-like I"/>
    <property type="match status" value="1"/>
</dbReference>
<proteinExistence type="predicted"/>
<dbReference type="GO" id="GO:0030288">
    <property type="term" value="C:outer membrane-bounded periplasmic space"/>
    <property type="evidence" value="ECO:0007669"/>
    <property type="project" value="TreeGrafter"/>
</dbReference>
<name>A0AA46YJY3_9ACTN</name>